<name>A0A0F5ZPC2_STEMA</name>
<gene>
    <name evidence="1" type="ORF">VM57_04135</name>
</gene>
<dbReference type="Proteomes" id="UP000243478">
    <property type="component" value="Unassembled WGS sequence"/>
</dbReference>
<dbReference type="EMBL" id="JZRZ01000008">
    <property type="protein sequence ID" value="KKD57581.1"/>
    <property type="molecule type" value="Genomic_DNA"/>
</dbReference>
<proteinExistence type="predicted"/>
<dbReference type="AlphaFoldDB" id="A0A0F5ZPC2"/>
<sequence length="62" mass="6881">MLAVFRISLRAGKQFKDVSGDVASVQGACVDQAKILEKKEPFRGEEAQQRAPACFDRDAFYS</sequence>
<comment type="caution">
    <text evidence="1">The sequence shown here is derived from an EMBL/GenBank/DDBJ whole genome shotgun (WGS) entry which is preliminary data.</text>
</comment>
<accession>A0A0F5ZPC2</accession>
<evidence type="ECO:0000313" key="1">
    <source>
        <dbReference type="EMBL" id="KKD57581.1"/>
    </source>
</evidence>
<organism evidence="1 2">
    <name type="scientific">Stenotrophomonas maltophilia</name>
    <name type="common">Pseudomonas maltophilia</name>
    <name type="synonym">Xanthomonas maltophilia</name>
    <dbReference type="NCBI Taxonomy" id="40324"/>
    <lineage>
        <taxon>Bacteria</taxon>
        <taxon>Pseudomonadati</taxon>
        <taxon>Pseudomonadota</taxon>
        <taxon>Gammaproteobacteria</taxon>
        <taxon>Lysobacterales</taxon>
        <taxon>Lysobacteraceae</taxon>
        <taxon>Stenotrophomonas</taxon>
        <taxon>Stenotrophomonas maltophilia group</taxon>
    </lineage>
</organism>
<protein>
    <submittedName>
        <fullName evidence="1">Uncharacterized protein</fullName>
    </submittedName>
</protein>
<reference evidence="1 2" key="1">
    <citation type="submission" date="2015-03" db="EMBL/GenBank/DDBJ databases">
        <title>Draft genome of Stenotrophomonas maltophila isolated from urine specimen.</title>
        <authorList>
            <person name="Murugan N."/>
            <person name="Malathi J."/>
            <person name="Umashankar V."/>
            <person name="Madhavan H."/>
        </authorList>
    </citation>
    <scope>NUCLEOTIDE SEQUENCE [LARGE SCALE GENOMIC DNA]</scope>
    <source>
        <strain evidence="1 2">JMNMN1</strain>
    </source>
</reference>
<evidence type="ECO:0000313" key="2">
    <source>
        <dbReference type="Proteomes" id="UP000243478"/>
    </source>
</evidence>